<dbReference type="Proteomes" id="UP000274822">
    <property type="component" value="Unassembled WGS sequence"/>
</dbReference>
<comment type="caution">
    <text evidence="2">The sequence shown here is derived from an EMBL/GenBank/DDBJ whole genome shotgun (WGS) entry which is preliminary data.</text>
</comment>
<keyword evidence="3" id="KW-1185">Reference proteome</keyword>
<organism evidence="2 3">
    <name type="scientific">Jimgerdemannia flammicorona</name>
    <dbReference type="NCBI Taxonomy" id="994334"/>
    <lineage>
        <taxon>Eukaryota</taxon>
        <taxon>Fungi</taxon>
        <taxon>Fungi incertae sedis</taxon>
        <taxon>Mucoromycota</taxon>
        <taxon>Mucoromycotina</taxon>
        <taxon>Endogonomycetes</taxon>
        <taxon>Endogonales</taxon>
        <taxon>Endogonaceae</taxon>
        <taxon>Jimgerdemannia</taxon>
    </lineage>
</organism>
<evidence type="ECO:0000313" key="3">
    <source>
        <dbReference type="Proteomes" id="UP000274822"/>
    </source>
</evidence>
<dbReference type="AlphaFoldDB" id="A0A433QX78"/>
<feature type="region of interest" description="Disordered" evidence="1">
    <location>
        <begin position="27"/>
        <end position="50"/>
    </location>
</feature>
<evidence type="ECO:0000313" key="2">
    <source>
        <dbReference type="EMBL" id="RUS34409.1"/>
    </source>
</evidence>
<reference evidence="2 3" key="1">
    <citation type="journal article" date="2018" name="New Phytol.">
        <title>Phylogenomics of Endogonaceae and evolution of mycorrhizas within Mucoromycota.</title>
        <authorList>
            <person name="Chang Y."/>
            <person name="Desiro A."/>
            <person name="Na H."/>
            <person name="Sandor L."/>
            <person name="Lipzen A."/>
            <person name="Clum A."/>
            <person name="Barry K."/>
            <person name="Grigoriev I.V."/>
            <person name="Martin F.M."/>
            <person name="Stajich J.E."/>
            <person name="Smith M.E."/>
            <person name="Bonito G."/>
            <person name="Spatafora J.W."/>
        </authorList>
    </citation>
    <scope>NUCLEOTIDE SEQUENCE [LARGE SCALE GENOMIC DNA]</scope>
    <source>
        <strain evidence="2 3">AD002</strain>
    </source>
</reference>
<evidence type="ECO:0000256" key="1">
    <source>
        <dbReference type="SAM" id="MobiDB-lite"/>
    </source>
</evidence>
<sequence>MKAHFRAAVLAKFRWLLRTILQPTPIKARKSASPRQLAATKPLRSGQPCPETHALPVKTLARLPNKTPLQLHALAAKDNGNLYDPAEFMCTRRMACMGRVGGIDGARFDEFVRVVESYSLM</sequence>
<name>A0A433QX78_9FUNG</name>
<accession>A0A433QX78</accession>
<protein>
    <submittedName>
        <fullName evidence="2">Uncharacterized protein</fullName>
    </submittedName>
</protein>
<dbReference type="EMBL" id="RBNJ01000511">
    <property type="protein sequence ID" value="RUS34409.1"/>
    <property type="molecule type" value="Genomic_DNA"/>
</dbReference>
<gene>
    <name evidence="2" type="ORF">BC938DRAFT_480602</name>
</gene>
<proteinExistence type="predicted"/>